<protein>
    <submittedName>
        <fullName evidence="2">Uncharacterized protein</fullName>
    </submittedName>
</protein>
<organism evidence="2 3">
    <name type="scientific">Undibacterium luofuense</name>
    <dbReference type="NCBI Taxonomy" id="2828733"/>
    <lineage>
        <taxon>Bacteria</taxon>
        <taxon>Pseudomonadati</taxon>
        <taxon>Pseudomonadota</taxon>
        <taxon>Betaproteobacteria</taxon>
        <taxon>Burkholderiales</taxon>
        <taxon>Oxalobacteraceae</taxon>
        <taxon>Undibacterium</taxon>
    </lineage>
</organism>
<dbReference type="AlphaFoldDB" id="A0A941I7T4"/>
<proteinExistence type="predicted"/>
<keyword evidence="1" id="KW-0732">Signal</keyword>
<feature type="chain" id="PRO_5036702317" evidence="1">
    <location>
        <begin position="26"/>
        <end position="182"/>
    </location>
</feature>
<sequence>MPAITLHSLFVLCLSLLMLAGSARADEEWVTLNSAAQGENKLVIVRQSHEAFQIEHGTGCAGLWRYRGRPVMIQSPGPFLTPGAEIVLPNEGQRCRIWDSKPLGYRPSADAEAPADCRPGYWLQNIAPNGELLILQDNSLWSVLPADQPELRFWQNGDAVWHCPAMLYNPRLRKAIRASRVR</sequence>
<comment type="caution">
    <text evidence="2">The sequence shown here is derived from an EMBL/GenBank/DDBJ whole genome shotgun (WGS) entry which is preliminary data.</text>
</comment>
<evidence type="ECO:0000256" key="1">
    <source>
        <dbReference type="SAM" id="SignalP"/>
    </source>
</evidence>
<evidence type="ECO:0000313" key="2">
    <source>
        <dbReference type="EMBL" id="MBR7784166.1"/>
    </source>
</evidence>
<reference evidence="2" key="1">
    <citation type="submission" date="2021-04" db="EMBL/GenBank/DDBJ databases">
        <title>novel species isolated from subtropical streams in China.</title>
        <authorList>
            <person name="Lu H."/>
        </authorList>
    </citation>
    <scope>NUCLEOTIDE SEQUENCE</scope>
    <source>
        <strain evidence="2">LFS511W</strain>
    </source>
</reference>
<accession>A0A941I7T4</accession>
<dbReference type="Proteomes" id="UP000680067">
    <property type="component" value="Unassembled WGS sequence"/>
</dbReference>
<name>A0A941I7T4_9BURK</name>
<dbReference type="EMBL" id="JAGSPN010000019">
    <property type="protein sequence ID" value="MBR7784166.1"/>
    <property type="molecule type" value="Genomic_DNA"/>
</dbReference>
<feature type="signal peptide" evidence="1">
    <location>
        <begin position="1"/>
        <end position="25"/>
    </location>
</feature>
<keyword evidence="3" id="KW-1185">Reference proteome</keyword>
<evidence type="ECO:0000313" key="3">
    <source>
        <dbReference type="Proteomes" id="UP000680067"/>
    </source>
</evidence>
<dbReference type="RefSeq" id="WP_212689431.1">
    <property type="nucleotide sequence ID" value="NZ_JAGSPN010000019.1"/>
</dbReference>
<gene>
    <name evidence="2" type="ORF">KDM89_18620</name>
</gene>